<keyword evidence="2" id="KW-1185">Reference proteome</keyword>
<sequence length="108" mass="11942">MERITEDQVSRLVRFVLARIPDTASVEGEEARRTAAALHLTAYRRIAAVRHHRDLTPDRTTGTELSSTASWNLLVSFALVWRDHPDFPADAAVETSAFGTEARLSPAA</sequence>
<protein>
    <submittedName>
        <fullName evidence="1">Uncharacterized protein</fullName>
    </submittedName>
</protein>
<dbReference type="Proteomes" id="UP000587462">
    <property type="component" value="Unassembled WGS sequence"/>
</dbReference>
<proteinExistence type="predicted"/>
<comment type="caution">
    <text evidence="1">The sequence shown here is derived from an EMBL/GenBank/DDBJ whole genome shotgun (WGS) entry which is preliminary data.</text>
</comment>
<organism evidence="1 2">
    <name type="scientific">Streptomyces morookaense</name>
    <name type="common">Streptoverticillium morookaense</name>
    <dbReference type="NCBI Taxonomy" id="1970"/>
    <lineage>
        <taxon>Bacteria</taxon>
        <taxon>Bacillati</taxon>
        <taxon>Actinomycetota</taxon>
        <taxon>Actinomycetes</taxon>
        <taxon>Kitasatosporales</taxon>
        <taxon>Streptomycetaceae</taxon>
        <taxon>Streptomyces</taxon>
    </lineage>
</organism>
<gene>
    <name evidence="1" type="ORF">HG542_08250</name>
</gene>
<evidence type="ECO:0000313" key="1">
    <source>
        <dbReference type="EMBL" id="NVK77657.1"/>
    </source>
</evidence>
<evidence type="ECO:0000313" key="2">
    <source>
        <dbReference type="Proteomes" id="UP000587462"/>
    </source>
</evidence>
<reference evidence="1 2" key="1">
    <citation type="submission" date="2020-04" db="EMBL/GenBank/DDBJ databases">
        <title>Draft Genome Sequence of Streptomyces morookaense DSM 40503, an 8-azaguanine-producing strain.</title>
        <authorList>
            <person name="Qi J."/>
            <person name="Gao J.-M."/>
        </authorList>
    </citation>
    <scope>NUCLEOTIDE SEQUENCE [LARGE SCALE GENOMIC DNA]</scope>
    <source>
        <strain evidence="1 2">DSM 40503</strain>
    </source>
</reference>
<name>A0A7Y7E6Y3_STRMO</name>
<dbReference type="RefSeq" id="WP_171079443.1">
    <property type="nucleotide sequence ID" value="NZ_BNBU01000001.1"/>
</dbReference>
<dbReference type="AlphaFoldDB" id="A0A7Y7E6Y3"/>
<dbReference type="EMBL" id="JABBXF010000014">
    <property type="protein sequence ID" value="NVK77657.1"/>
    <property type="molecule type" value="Genomic_DNA"/>
</dbReference>
<accession>A0A7Y7E6Y3</accession>